<evidence type="ECO:0000256" key="1">
    <source>
        <dbReference type="SAM" id="MobiDB-lite"/>
    </source>
</evidence>
<reference evidence="2" key="1">
    <citation type="submission" date="2015-11" db="EMBL/GenBank/DDBJ databases">
        <title>De novo transcriptome assembly of four potential Pierce s Disease insect vectors from Arizona vineyards.</title>
        <authorList>
            <person name="Tassone E.E."/>
        </authorList>
    </citation>
    <scope>NUCLEOTIDE SEQUENCE</scope>
</reference>
<evidence type="ECO:0000313" key="2">
    <source>
        <dbReference type="EMBL" id="JAT04141.1"/>
    </source>
</evidence>
<proteinExistence type="predicted"/>
<organism evidence="2">
    <name type="scientific">Homalodisca liturata</name>
    <dbReference type="NCBI Taxonomy" id="320908"/>
    <lineage>
        <taxon>Eukaryota</taxon>
        <taxon>Metazoa</taxon>
        <taxon>Ecdysozoa</taxon>
        <taxon>Arthropoda</taxon>
        <taxon>Hexapoda</taxon>
        <taxon>Insecta</taxon>
        <taxon>Pterygota</taxon>
        <taxon>Neoptera</taxon>
        <taxon>Paraneoptera</taxon>
        <taxon>Hemiptera</taxon>
        <taxon>Auchenorrhyncha</taxon>
        <taxon>Membracoidea</taxon>
        <taxon>Cicadellidae</taxon>
        <taxon>Cicadellinae</taxon>
        <taxon>Proconiini</taxon>
        <taxon>Homalodisca</taxon>
    </lineage>
</organism>
<feature type="compositionally biased region" description="Low complexity" evidence="1">
    <location>
        <begin position="102"/>
        <end position="120"/>
    </location>
</feature>
<feature type="region of interest" description="Disordered" evidence="1">
    <location>
        <begin position="77"/>
        <end position="124"/>
    </location>
</feature>
<name>A0A1B6JY82_9HEMI</name>
<feature type="non-terminal residue" evidence="2">
    <location>
        <position position="138"/>
    </location>
</feature>
<accession>A0A1B6JY82</accession>
<dbReference type="EMBL" id="GECU01003566">
    <property type="protein sequence ID" value="JAT04141.1"/>
    <property type="molecule type" value="Transcribed_RNA"/>
</dbReference>
<dbReference type="AlphaFoldDB" id="A0A1B6JY82"/>
<gene>
    <name evidence="2" type="ORF">g.56584</name>
</gene>
<sequence>MEHRIKELTVHFDHNTLPKHVNYLINHSPYCSKQKQQRHRLKDQTTTSFIKPKNSGRKENIFSVSLQVAKIKNTKNKELRLNKGNSHISTRTLPTTALSGESNGATTSQATSSTGGISQTPPEKLSVTALTGKLSQLT</sequence>
<protein>
    <submittedName>
        <fullName evidence="2">Uncharacterized protein</fullName>
    </submittedName>
</protein>
<feature type="compositionally biased region" description="Polar residues" evidence="1">
    <location>
        <begin position="83"/>
        <end position="101"/>
    </location>
</feature>